<feature type="region of interest" description="Disordered" evidence="1">
    <location>
        <begin position="22"/>
        <end position="48"/>
    </location>
</feature>
<accession>A0ABN9E7V0</accession>
<keyword evidence="3" id="KW-1185">Reference proteome</keyword>
<dbReference type="Proteomes" id="UP001162483">
    <property type="component" value="Unassembled WGS sequence"/>
</dbReference>
<evidence type="ECO:0000313" key="3">
    <source>
        <dbReference type="Proteomes" id="UP001162483"/>
    </source>
</evidence>
<proteinExistence type="predicted"/>
<comment type="caution">
    <text evidence="2">The sequence shown here is derived from an EMBL/GenBank/DDBJ whole genome shotgun (WGS) entry which is preliminary data.</text>
</comment>
<reference evidence="2" key="1">
    <citation type="submission" date="2023-05" db="EMBL/GenBank/DDBJ databases">
        <authorList>
            <person name="Stuckert A."/>
        </authorList>
    </citation>
    <scope>NUCLEOTIDE SEQUENCE</scope>
</reference>
<sequence>MIGTSYRGPIQRSVLHCVRRTQRALDRGGARSQGARTTSNSGKKKSPN</sequence>
<dbReference type="EMBL" id="CATNWA010015102">
    <property type="protein sequence ID" value="CAI9579528.1"/>
    <property type="molecule type" value="Genomic_DNA"/>
</dbReference>
<protein>
    <submittedName>
        <fullName evidence="2">Uncharacterized protein</fullName>
    </submittedName>
</protein>
<gene>
    <name evidence="2" type="ORF">SPARVUS_LOCUS9093059</name>
</gene>
<organism evidence="2 3">
    <name type="scientific">Staurois parvus</name>
    <dbReference type="NCBI Taxonomy" id="386267"/>
    <lineage>
        <taxon>Eukaryota</taxon>
        <taxon>Metazoa</taxon>
        <taxon>Chordata</taxon>
        <taxon>Craniata</taxon>
        <taxon>Vertebrata</taxon>
        <taxon>Euteleostomi</taxon>
        <taxon>Amphibia</taxon>
        <taxon>Batrachia</taxon>
        <taxon>Anura</taxon>
        <taxon>Neobatrachia</taxon>
        <taxon>Ranoidea</taxon>
        <taxon>Ranidae</taxon>
        <taxon>Staurois</taxon>
    </lineage>
</organism>
<evidence type="ECO:0000313" key="2">
    <source>
        <dbReference type="EMBL" id="CAI9579528.1"/>
    </source>
</evidence>
<evidence type="ECO:0000256" key="1">
    <source>
        <dbReference type="SAM" id="MobiDB-lite"/>
    </source>
</evidence>
<name>A0ABN9E7V0_9NEOB</name>